<keyword evidence="2" id="KW-1185">Reference proteome</keyword>
<organism evidence="1 2">
    <name type="scientific">Sporormia fimetaria CBS 119925</name>
    <dbReference type="NCBI Taxonomy" id="1340428"/>
    <lineage>
        <taxon>Eukaryota</taxon>
        <taxon>Fungi</taxon>
        <taxon>Dikarya</taxon>
        <taxon>Ascomycota</taxon>
        <taxon>Pezizomycotina</taxon>
        <taxon>Dothideomycetes</taxon>
        <taxon>Pleosporomycetidae</taxon>
        <taxon>Pleosporales</taxon>
        <taxon>Sporormiaceae</taxon>
        <taxon>Sporormia</taxon>
    </lineage>
</organism>
<protein>
    <submittedName>
        <fullName evidence="1">Uncharacterized protein</fullName>
    </submittedName>
</protein>
<name>A0A6A6VJC7_9PLEO</name>
<dbReference type="OrthoDB" id="4789728at2759"/>
<dbReference type="AlphaFoldDB" id="A0A6A6VJC7"/>
<accession>A0A6A6VJC7</accession>
<evidence type="ECO:0000313" key="1">
    <source>
        <dbReference type="EMBL" id="KAF2750722.1"/>
    </source>
</evidence>
<gene>
    <name evidence="1" type="ORF">M011DRAFT_181645</name>
</gene>
<evidence type="ECO:0000313" key="2">
    <source>
        <dbReference type="Proteomes" id="UP000799440"/>
    </source>
</evidence>
<proteinExistence type="predicted"/>
<reference evidence="1" key="1">
    <citation type="journal article" date="2020" name="Stud. Mycol.">
        <title>101 Dothideomycetes genomes: a test case for predicting lifestyles and emergence of pathogens.</title>
        <authorList>
            <person name="Haridas S."/>
            <person name="Albert R."/>
            <person name="Binder M."/>
            <person name="Bloem J."/>
            <person name="Labutti K."/>
            <person name="Salamov A."/>
            <person name="Andreopoulos B."/>
            <person name="Baker S."/>
            <person name="Barry K."/>
            <person name="Bills G."/>
            <person name="Bluhm B."/>
            <person name="Cannon C."/>
            <person name="Castanera R."/>
            <person name="Culley D."/>
            <person name="Daum C."/>
            <person name="Ezra D."/>
            <person name="Gonzalez J."/>
            <person name="Henrissat B."/>
            <person name="Kuo A."/>
            <person name="Liang C."/>
            <person name="Lipzen A."/>
            <person name="Lutzoni F."/>
            <person name="Magnuson J."/>
            <person name="Mondo S."/>
            <person name="Nolan M."/>
            <person name="Ohm R."/>
            <person name="Pangilinan J."/>
            <person name="Park H.-J."/>
            <person name="Ramirez L."/>
            <person name="Alfaro M."/>
            <person name="Sun H."/>
            <person name="Tritt A."/>
            <person name="Yoshinaga Y."/>
            <person name="Zwiers L.-H."/>
            <person name="Turgeon B."/>
            <person name="Goodwin S."/>
            <person name="Spatafora J."/>
            <person name="Crous P."/>
            <person name="Grigoriev I."/>
        </authorList>
    </citation>
    <scope>NUCLEOTIDE SEQUENCE</scope>
    <source>
        <strain evidence="1">CBS 119925</strain>
    </source>
</reference>
<dbReference type="EMBL" id="MU006563">
    <property type="protein sequence ID" value="KAF2750722.1"/>
    <property type="molecule type" value="Genomic_DNA"/>
</dbReference>
<sequence>MCIVDMEWWGRVASSIYDPSFPPGTQGPGDGCTTFFNQKNCRGDRWRNVGSASTVPAFLNDNMWSFMNHPNGLCWTGICMLW</sequence>
<dbReference type="Proteomes" id="UP000799440">
    <property type="component" value="Unassembled WGS sequence"/>
</dbReference>